<feature type="transmembrane region" description="Helical" evidence="1">
    <location>
        <begin position="73"/>
        <end position="99"/>
    </location>
</feature>
<feature type="transmembrane region" description="Helical" evidence="1">
    <location>
        <begin position="209"/>
        <end position="230"/>
    </location>
</feature>
<keyword evidence="1" id="KW-0812">Transmembrane</keyword>
<comment type="caution">
    <text evidence="3">The sequence shown here is derived from an EMBL/GenBank/DDBJ whole genome shotgun (WGS) entry which is preliminary data.</text>
</comment>
<gene>
    <name evidence="3" type="ORF">G1H11_18845</name>
</gene>
<reference evidence="3 4" key="1">
    <citation type="submission" date="2020-02" db="EMBL/GenBank/DDBJ databases">
        <authorList>
            <person name="Li X.-J."/>
            <person name="Feng X.-M."/>
        </authorList>
    </citation>
    <scope>NUCLEOTIDE SEQUENCE [LARGE SCALE GENOMIC DNA]</scope>
    <source>
        <strain evidence="3 4">CGMCC 4.7225</strain>
    </source>
</reference>
<accession>A0A6N9YRA0</accession>
<proteinExistence type="predicted"/>
<evidence type="ECO:0000313" key="3">
    <source>
        <dbReference type="EMBL" id="NED97358.1"/>
    </source>
</evidence>
<feature type="transmembrane region" description="Helical" evidence="1">
    <location>
        <begin position="242"/>
        <end position="262"/>
    </location>
</feature>
<dbReference type="GO" id="GO:0016747">
    <property type="term" value="F:acyltransferase activity, transferring groups other than amino-acyl groups"/>
    <property type="evidence" value="ECO:0007669"/>
    <property type="project" value="InterPro"/>
</dbReference>
<dbReference type="EMBL" id="JAAGOB010000011">
    <property type="protein sequence ID" value="NED97358.1"/>
    <property type="molecule type" value="Genomic_DNA"/>
</dbReference>
<evidence type="ECO:0000256" key="1">
    <source>
        <dbReference type="SAM" id="Phobius"/>
    </source>
</evidence>
<evidence type="ECO:0000313" key="4">
    <source>
        <dbReference type="Proteomes" id="UP000469185"/>
    </source>
</evidence>
<feature type="transmembrane region" description="Helical" evidence="1">
    <location>
        <begin position="157"/>
        <end position="174"/>
    </location>
</feature>
<name>A0A6N9YRA0_9ACTN</name>
<dbReference type="Pfam" id="PF01757">
    <property type="entry name" value="Acyl_transf_3"/>
    <property type="match status" value="1"/>
</dbReference>
<feature type="transmembrane region" description="Helical" evidence="1">
    <location>
        <begin position="282"/>
        <end position="302"/>
    </location>
</feature>
<keyword evidence="1" id="KW-1133">Transmembrane helix</keyword>
<feature type="domain" description="Acyltransferase 3" evidence="2">
    <location>
        <begin position="33"/>
        <end position="370"/>
    </location>
</feature>
<evidence type="ECO:0000259" key="2">
    <source>
        <dbReference type="Pfam" id="PF01757"/>
    </source>
</evidence>
<dbReference type="AlphaFoldDB" id="A0A6N9YRA0"/>
<keyword evidence="3" id="KW-0808">Transferase</keyword>
<organism evidence="3 4">
    <name type="scientific">Phytoactinopolyspora alkaliphila</name>
    <dbReference type="NCBI Taxonomy" id="1783498"/>
    <lineage>
        <taxon>Bacteria</taxon>
        <taxon>Bacillati</taxon>
        <taxon>Actinomycetota</taxon>
        <taxon>Actinomycetes</taxon>
        <taxon>Jiangellales</taxon>
        <taxon>Jiangellaceae</taxon>
        <taxon>Phytoactinopolyspora</taxon>
    </lineage>
</organism>
<dbReference type="InterPro" id="IPR002656">
    <property type="entry name" value="Acyl_transf_3_dom"/>
</dbReference>
<keyword evidence="1" id="KW-0472">Membrane</keyword>
<feature type="transmembrane region" description="Helical" evidence="1">
    <location>
        <begin position="119"/>
        <end position="137"/>
    </location>
</feature>
<feature type="transmembrane region" description="Helical" evidence="1">
    <location>
        <begin position="360"/>
        <end position="377"/>
    </location>
</feature>
<feature type="transmembrane region" description="Helical" evidence="1">
    <location>
        <begin position="34"/>
        <end position="53"/>
    </location>
</feature>
<feature type="transmembrane region" description="Helical" evidence="1">
    <location>
        <begin position="323"/>
        <end position="348"/>
    </location>
</feature>
<feature type="transmembrane region" description="Helical" evidence="1">
    <location>
        <begin position="427"/>
        <end position="446"/>
    </location>
</feature>
<feature type="transmembrane region" description="Helical" evidence="1">
    <location>
        <begin position="397"/>
        <end position="415"/>
    </location>
</feature>
<protein>
    <submittedName>
        <fullName evidence="3">Acyltransferase</fullName>
    </submittedName>
</protein>
<dbReference type="Proteomes" id="UP000469185">
    <property type="component" value="Unassembled WGS sequence"/>
</dbReference>
<feature type="transmembrane region" description="Helical" evidence="1">
    <location>
        <begin position="186"/>
        <end position="203"/>
    </location>
</feature>
<keyword evidence="4" id="KW-1185">Reference proteome</keyword>
<keyword evidence="3" id="KW-0012">Acyltransferase</keyword>
<sequence>MLTASRRPLDYASPVPVAPAVPARTAPITPRDSFIDVLRVFAIVTVVALHWLMPALSYDDGLLSTGNTLAAPGAWAVTWVAQVMPLVFFAGGAAAMFSIRDRRGTSWHHRWRATRLRRLVWPVLPLIMVWLPLPHLLLAMGVPADPVDTASRLAGRLLWFLALYILLTALTPVLVRAHRRWRGREILAMAAGAVAVDVVRFGVLDGADYVGFLNVVAVWGTVYQLGIAYAAGSLPWLRGRRAAALAGLGLVTVALAVVAGPYPASMIGMPGEPVSNMNPPTAVLLAVSALQLGLAFALRPAVERWAAQPPVATGLAWLSARLMTIYLWHMPALAVVGGVAVVVLGWQTPDLLSAGWRTQIPIWLAALTTVLAGLVRLFGPLEHPKRSASSPGRRRSLLATVLIGLGLLSLTVSGFSPELTFHPAGPVAAGLVLALGLALVGVAPPTNVQLTGSPQRQPREKVEA</sequence>